<organism evidence="12 13">
    <name type="scientific">Extensimonas vulgaris</name>
    <dbReference type="NCBI Taxonomy" id="1031594"/>
    <lineage>
        <taxon>Bacteria</taxon>
        <taxon>Pseudomonadati</taxon>
        <taxon>Pseudomonadota</taxon>
        <taxon>Betaproteobacteria</taxon>
        <taxon>Burkholderiales</taxon>
        <taxon>Comamonadaceae</taxon>
        <taxon>Extensimonas</taxon>
    </lineage>
</organism>
<dbReference type="Pfam" id="PF02050">
    <property type="entry name" value="FliJ"/>
    <property type="match status" value="1"/>
</dbReference>
<accession>A0A369ANJ8</accession>
<evidence type="ECO:0000313" key="13">
    <source>
        <dbReference type="Proteomes" id="UP000252174"/>
    </source>
</evidence>
<keyword evidence="5" id="KW-1003">Cell membrane</keyword>
<keyword evidence="12" id="KW-0282">Flagellum</keyword>
<keyword evidence="9" id="KW-0472">Membrane</keyword>
<keyword evidence="8" id="KW-0653">Protein transport</keyword>
<dbReference type="GO" id="GO:0006935">
    <property type="term" value="P:chemotaxis"/>
    <property type="evidence" value="ECO:0007669"/>
    <property type="project" value="UniProtKB-KW"/>
</dbReference>
<dbReference type="GO" id="GO:0015031">
    <property type="term" value="P:protein transport"/>
    <property type="evidence" value="ECO:0007669"/>
    <property type="project" value="UniProtKB-KW"/>
</dbReference>
<keyword evidence="6" id="KW-0145">Chemotaxis</keyword>
<name>A0A369ANJ8_9BURK</name>
<dbReference type="GO" id="GO:0071973">
    <property type="term" value="P:bacterial-type flagellum-dependent cell motility"/>
    <property type="evidence" value="ECO:0007669"/>
    <property type="project" value="InterPro"/>
</dbReference>
<dbReference type="NCBIfam" id="TIGR02473">
    <property type="entry name" value="flagell_FliJ"/>
    <property type="match status" value="1"/>
</dbReference>
<gene>
    <name evidence="12" type="ORF">DFR45_10224</name>
</gene>
<keyword evidence="12" id="KW-0966">Cell projection</keyword>
<evidence type="ECO:0000256" key="3">
    <source>
        <dbReference type="ARBA" id="ARBA00020392"/>
    </source>
</evidence>
<keyword evidence="11" id="KW-0175">Coiled coil</keyword>
<dbReference type="OrthoDB" id="9156338at2"/>
<evidence type="ECO:0000256" key="10">
    <source>
        <dbReference type="ARBA" id="ARBA00023225"/>
    </source>
</evidence>
<comment type="similarity">
    <text evidence="2">Belongs to the FliJ family.</text>
</comment>
<dbReference type="RefSeq" id="WP_114482231.1">
    <property type="nucleotide sequence ID" value="NZ_QPJU01000002.1"/>
</dbReference>
<evidence type="ECO:0000256" key="2">
    <source>
        <dbReference type="ARBA" id="ARBA00010004"/>
    </source>
</evidence>
<protein>
    <recommendedName>
        <fullName evidence="3">Flagellar FliJ protein</fullName>
    </recommendedName>
</protein>
<feature type="coiled-coil region" evidence="11">
    <location>
        <begin position="5"/>
        <end position="53"/>
    </location>
</feature>
<comment type="subcellular location">
    <subcellularLocation>
        <location evidence="1">Cell membrane</location>
        <topology evidence="1">Peripheral membrane protein</topology>
        <orientation evidence="1">Cytoplasmic side</orientation>
    </subcellularLocation>
</comment>
<dbReference type="PANTHER" id="PTHR38786:SF1">
    <property type="entry name" value="FLAGELLAR FLIJ PROTEIN"/>
    <property type="match status" value="1"/>
</dbReference>
<feature type="coiled-coil region" evidence="11">
    <location>
        <begin position="88"/>
        <end position="115"/>
    </location>
</feature>
<keyword evidence="4" id="KW-0813">Transport</keyword>
<dbReference type="GO" id="GO:0005886">
    <property type="term" value="C:plasma membrane"/>
    <property type="evidence" value="ECO:0007669"/>
    <property type="project" value="UniProtKB-SubCell"/>
</dbReference>
<dbReference type="PANTHER" id="PTHR38786">
    <property type="entry name" value="FLAGELLAR FLIJ PROTEIN"/>
    <property type="match status" value="1"/>
</dbReference>
<sequence>MNQTLNALRLAIEMAERERDAARQSLRGAQTAQQAAQAQLDQLQSYAQETETRWGPRADARLQPQVLQHHYQFMGRLQHAAELQIQVVQGHAARLQQAQDKLLKAEQRLLSLRKLLSHKEHEQMQSQARREQKLTDERAMLQHRLRTQAARTPST</sequence>
<evidence type="ECO:0000256" key="11">
    <source>
        <dbReference type="SAM" id="Coils"/>
    </source>
</evidence>
<dbReference type="InterPro" id="IPR053716">
    <property type="entry name" value="Flag_assembly_chemotaxis_eff"/>
</dbReference>
<keyword evidence="7" id="KW-1005">Bacterial flagellum biogenesis</keyword>
<evidence type="ECO:0000256" key="1">
    <source>
        <dbReference type="ARBA" id="ARBA00004413"/>
    </source>
</evidence>
<dbReference type="EMBL" id="QPJU01000002">
    <property type="protein sequence ID" value="RCX10623.1"/>
    <property type="molecule type" value="Genomic_DNA"/>
</dbReference>
<evidence type="ECO:0000256" key="8">
    <source>
        <dbReference type="ARBA" id="ARBA00022927"/>
    </source>
</evidence>
<evidence type="ECO:0000313" key="12">
    <source>
        <dbReference type="EMBL" id="RCX10623.1"/>
    </source>
</evidence>
<keyword evidence="12" id="KW-0969">Cilium</keyword>
<keyword evidence="10" id="KW-1006">Bacterial flagellum protein export</keyword>
<evidence type="ECO:0000256" key="5">
    <source>
        <dbReference type="ARBA" id="ARBA00022475"/>
    </source>
</evidence>
<evidence type="ECO:0000256" key="4">
    <source>
        <dbReference type="ARBA" id="ARBA00022448"/>
    </source>
</evidence>
<dbReference type="GO" id="GO:0009288">
    <property type="term" value="C:bacterial-type flagellum"/>
    <property type="evidence" value="ECO:0007669"/>
    <property type="project" value="InterPro"/>
</dbReference>
<dbReference type="InterPro" id="IPR012823">
    <property type="entry name" value="Flagell_FliJ"/>
</dbReference>
<dbReference type="Gene3D" id="1.10.287.1700">
    <property type="match status" value="1"/>
</dbReference>
<evidence type="ECO:0000256" key="9">
    <source>
        <dbReference type="ARBA" id="ARBA00023136"/>
    </source>
</evidence>
<evidence type="ECO:0000256" key="6">
    <source>
        <dbReference type="ARBA" id="ARBA00022500"/>
    </source>
</evidence>
<dbReference type="GO" id="GO:0044781">
    <property type="term" value="P:bacterial-type flagellum organization"/>
    <property type="evidence" value="ECO:0007669"/>
    <property type="project" value="UniProtKB-KW"/>
</dbReference>
<dbReference type="Proteomes" id="UP000252174">
    <property type="component" value="Unassembled WGS sequence"/>
</dbReference>
<keyword evidence="13" id="KW-1185">Reference proteome</keyword>
<dbReference type="AlphaFoldDB" id="A0A369ANJ8"/>
<reference evidence="12 13" key="1">
    <citation type="submission" date="2018-07" db="EMBL/GenBank/DDBJ databases">
        <title>Genomic Encyclopedia of Type Strains, Phase IV (KMG-IV): sequencing the most valuable type-strain genomes for metagenomic binning, comparative biology and taxonomic classification.</title>
        <authorList>
            <person name="Goeker M."/>
        </authorList>
    </citation>
    <scope>NUCLEOTIDE SEQUENCE [LARGE SCALE GENOMIC DNA]</scope>
    <source>
        <strain evidence="12 13">DSM 100911</strain>
    </source>
</reference>
<dbReference type="InterPro" id="IPR052570">
    <property type="entry name" value="FliJ"/>
</dbReference>
<comment type="caution">
    <text evidence="12">The sequence shown here is derived from an EMBL/GenBank/DDBJ whole genome shotgun (WGS) entry which is preliminary data.</text>
</comment>
<evidence type="ECO:0000256" key="7">
    <source>
        <dbReference type="ARBA" id="ARBA00022795"/>
    </source>
</evidence>
<proteinExistence type="inferred from homology"/>